<name>A0ABU7P7J4_9ACTN</name>
<comment type="caution">
    <text evidence="1">The sequence shown here is derived from an EMBL/GenBank/DDBJ whole genome shotgun (WGS) entry which is preliminary data.</text>
</comment>
<accession>A0ABU7P7J4</accession>
<sequence length="90" mass="10027">MSPETRALLEAVREAVEIPYPATVGDGEVYARLLEDRVVDLVVFLRGVLDDSFAGSLGNDWYIAYLREQLAKKPPTTYAHYQALGGGERR</sequence>
<dbReference type="Proteomes" id="UP001344658">
    <property type="component" value="Unassembled WGS sequence"/>
</dbReference>
<evidence type="ECO:0000313" key="1">
    <source>
        <dbReference type="EMBL" id="MEE4541212.1"/>
    </source>
</evidence>
<organism evidence="1 2">
    <name type="scientific">Actinacidiphila polyblastidii</name>
    <dbReference type="NCBI Taxonomy" id="3110430"/>
    <lineage>
        <taxon>Bacteria</taxon>
        <taxon>Bacillati</taxon>
        <taxon>Actinomycetota</taxon>
        <taxon>Actinomycetes</taxon>
        <taxon>Kitasatosporales</taxon>
        <taxon>Streptomycetaceae</taxon>
        <taxon>Actinacidiphila</taxon>
    </lineage>
</organism>
<protein>
    <submittedName>
        <fullName evidence="1">Uncharacterized protein</fullName>
    </submittedName>
</protein>
<evidence type="ECO:0000313" key="2">
    <source>
        <dbReference type="Proteomes" id="UP001344658"/>
    </source>
</evidence>
<keyword evidence="2" id="KW-1185">Reference proteome</keyword>
<gene>
    <name evidence="1" type="ORF">V2S66_04420</name>
</gene>
<dbReference type="EMBL" id="JAZEWV010000002">
    <property type="protein sequence ID" value="MEE4541212.1"/>
    <property type="molecule type" value="Genomic_DNA"/>
</dbReference>
<proteinExistence type="predicted"/>
<reference evidence="1 2" key="1">
    <citation type="submission" date="2023-12" db="EMBL/GenBank/DDBJ databases">
        <title>Streptomyces sp. V4-01.</title>
        <authorList>
            <person name="Somphong A."/>
            <person name="Phongsopitanun W."/>
        </authorList>
    </citation>
    <scope>NUCLEOTIDE SEQUENCE [LARGE SCALE GENOMIC DNA]</scope>
    <source>
        <strain evidence="1 2">V4-01</strain>
    </source>
</reference>
<dbReference type="RefSeq" id="WP_330793090.1">
    <property type="nucleotide sequence ID" value="NZ_JAZEWV010000002.1"/>
</dbReference>